<gene>
    <name evidence="1" type="ORF">HKK74_15855</name>
</gene>
<sequence length="147" mass="16565">MQHPRATVRKLEETARRRLRLARRDGEDLILESVERADAEATAINTTTRLFVSLMKHDEGARTLLQVLPDVFPWVRFLPAEAVQKFLIELVHTAHACAELENMAPLEPVVVAWRNTAEIYADPELRRALTEPLDGADHGAVSAPREP</sequence>
<reference evidence="1 2" key="1">
    <citation type="submission" date="2020-06" db="EMBL/GenBank/DDBJ databases">
        <title>Actinomadura xiongansis sp. nov., isolated from soil of Baiyangdian.</title>
        <authorList>
            <person name="Zhang X."/>
        </authorList>
    </citation>
    <scope>NUCLEOTIDE SEQUENCE [LARGE SCALE GENOMIC DNA]</scope>
    <source>
        <strain evidence="1 2">HBUM206468</strain>
    </source>
</reference>
<name>A0ABR7LQD4_9ACTN</name>
<evidence type="ECO:0008006" key="3">
    <source>
        <dbReference type="Google" id="ProtNLM"/>
    </source>
</evidence>
<evidence type="ECO:0000313" key="1">
    <source>
        <dbReference type="EMBL" id="MBC6466965.1"/>
    </source>
</evidence>
<comment type="caution">
    <text evidence="1">The sequence shown here is derived from an EMBL/GenBank/DDBJ whole genome shotgun (WGS) entry which is preliminary data.</text>
</comment>
<protein>
    <recommendedName>
        <fullName evidence="3">Prevent-host-death family protein</fullName>
    </recommendedName>
</protein>
<proteinExistence type="predicted"/>
<accession>A0ABR7LQD4</accession>
<dbReference type="EMBL" id="JABVEC010000010">
    <property type="protein sequence ID" value="MBC6466965.1"/>
    <property type="molecule type" value="Genomic_DNA"/>
</dbReference>
<dbReference type="Proteomes" id="UP000805614">
    <property type="component" value="Unassembled WGS sequence"/>
</dbReference>
<evidence type="ECO:0000313" key="2">
    <source>
        <dbReference type="Proteomes" id="UP000805614"/>
    </source>
</evidence>
<keyword evidence="2" id="KW-1185">Reference proteome</keyword>
<organism evidence="1 2">
    <name type="scientific">Actinomadura alba</name>
    <dbReference type="NCBI Taxonomy" id="406431"/>
    <lineage>
        <taxon>Bacteria</taxon>
        <taxon>Bacillati</taxon>
        <taxon>Actinomycetota</taxon>
        <taxon>Actinomycetes</taxon>
        <taxon>Streptosporangiales</taxon>
        <taxon>Thermomonosporaceae</taxon>
        <taxon>Actinomadura</taxon>
    </lineage>
</organism>